<feature type="compositionally biased region" description="Low complexity" evidence="2">
    <location>
        <begin position="645"/>
        <end position="663"/>
    </location>
</feature>
<dbReference type="Proteomes" id="UP001205105">
    <property type="component" value="Unassembled WGS sequence"/>
</dbReference>
<feature type="region of interest" description="Disordered" evidence="2">
    <location>
        <begin position="370"/>
        <end position="489"/>
    </location>
</feature>
<dbReference type="PANTHER" id="PTHR45615:SF66">
    <property type="entry name" value="CARD DOMAIN-CONTAINING PROTEIN"/>
    <property type="match status" value="1"/>
</dbReference>
<feature type="region of interest" description="Disordered" evidence="2">
    <location>
        <begin position="731"/>
        <end position="776"/>
    </location>
</feature>
<feature type="region of interest" description="Disordered" evidence="2">
    <location>
        <begin position="1"/>
        <end position="32"/>
    </location>
</feature>
<feature type="compositionally biased region" description="Low complexity" evidence="2">
    <location>
        <begin position="370"/>
        <end position="397"/>
    </location>
</feature>
<comment type="caution">
    <text evidence="3">The sequence shown here is derived from an EMBL/GenBank/DDBJ whole genome shotgun (WGS) entry which is preliminary data.</text>
</comment>
<feature type="region of interest" description="Disordered" evidence="2">
    <location>
        <begin position="629"/>
        <end position="663"/>
    </location>
</feature>
<feature type="compositionally biased region" description="Low complexity" evidence="2">
    <location>
        <begin position="475"/>
        <end position="484"/>
    </location>
</feature>
<feature type="compositionally biased region" description="Low complexity" evidence="2">
    <location>
        <begin position="744"/>
        <end position="775"/>
    </location>
</feature>
<feature type="compositionally biased region" description="Low complexity" evidence="2">
    <location>
        <begin position="860"/>
        <end position="882"/>
    </location>
</feature>
<accession>A0AAD5H3M1</accession>
<name>A0AAD5H3M1_9CHLO</name>
<keyword evidence="1" id="KW-0175">Coiled coil</keyword>
<reference evidence="3" key="1">
    <citation type="submission" date="2020-11" db="EMBL/GenBank/DDBJ databases">
        <title>Chlorella ohadii genome sequencing and assembly.</title>
        <authorList>
            <person name="Murik O."/>
            <person name="Treves H."/>
            <person name="Kedem I."/>
            <person name="Shotland Y."/>
            <person name="Kaplan A."/>
        </authorList>
    </citation>
    <scope>NUCLEOTIDE SEQUENCE</scope>
    <source>
        <strain evidence="3">1</strain>
    </source>
</reference>
<feature type="region of interest" description="Disordered" evidence="2">
    <location>
        <begin position="677"/>
        <end position="710"/>
    </location>
</feature>
<feature type="region of interest" description="Disordered" evidence="2">
    <location>
        <begin position="804"/>
        <end position="882"/>
    </location>
</feature>
<keyword evidence="4" id="KW-1185">Reference proteome</keyword>
<feature type="coiled-coil region" evidence="1">
    <location>
        <begin position="245"/>
        <end position="293"/>
    </location>
</feature>
<dbReference type="AlphaFoldDB" id="A0AAD5H3M1"/>
<feature type="coiled-coil region" evidence="1">
    <location>
        <begin position="322"/>
        <end position="356"/>
    </location>
</feature>
<feature type="region of interest" description="Disordered" evidence="2">
    <location>
        <begin position="943"/>
        <end position="1034"/>
    </location>
</feature>
<evidence type="ECO:0000256" key="2">
    <source>
        <dbReference type="SAM" id="MobiDB-lite"/>
    </source>
</evidence>
<sequence>MRSARRAEGPLGPVQPPSPIARLLSQGGQEPTEGIEAAMQLASHRSGLQEPYFKTRAAQRGRPGDAAELLQLRRKAAAMSADFAKLLGTHERTEAAVVDLRQKVRQLREELGAKDKGLELARRTIERLSSKKAGLESAAAGTQAYVRKLEARLLSVRHAAELEQRCAQLKGQLERQELALVAAEERATAAEAALHKSQLDVACLKRGLELAAEQLTRSAGAEVPGTLLRAVARGQEEALGLSGQLSDARQQVSTLAAALEQARAHLEAQQTALAQQQAERLELVQRTEAAEAAADKQRAAAGELRRVLDALRPKAGALAGERDSLLQQLELERTAAEDARKEVKQLRAALKKGQTTEAALRDELRRALAGEGVTPSPAARGAPRGSGAAAAAAALAAQHTPRSARRAAPAAGSPRAGAVQSRSSSRAGSSSRLQHGLGAPAAAAPSPLKRAGSAREPDARAARADKAVSRQASAWEQQQQQWQEPEQDLISAEPSPTRALARLQEQRRQQQGSRLAVRERQQGGVEEAHGLLDLANSLQQPGQPPKVQLQLSGGATAAGAAKAVAAAEVLPVQDGRPMQLYSLALDEQIALLEGDLAQLSAAPSPIARLQKAAAAGAAGGRLLPAGAAPAVGKQGGTPMAQHADAPAPLAKQQGQQQPQEQQLGEGAIAAWRPNGAFVPEPAAEPAAAVAAPAQRPTRGMQQLMSPGYGTPGVASQAAGVALGADPVPHLWHSNPLAGSPPPKQLQLATLPAPPQQQQQQQQAHQPTDADAATTARPVSALHAEPGAEIWQELLGLQPSSPELGAAKAAEAATAANSMQPAEGAVSQHQAVETQSDDEWRWVGSGPASSPSLRVPRSQHGGSASESEVAGSQGSGTAQGQQARLQHPVLELQPQASEGSTGGGQGGVASLSQRWDLPSPLGAGNSHWLSAEVEADIECLEVNSRPTPRKPASQAAAAGMVGHEQQQALPPAPQQHGANSAPGSSSSAAAAQQGLEEPSASCWASGGWEASCGSSSDEEAELRQQPPTRSQQQRRAHPLLPGLPLVGDASPQQADAALDAAAAAAQPAGAALPLEPALVEAEQAALQQGQVHTLFDLAAWDMSELMTG</sequence>
<organism evidence="3 4">
    <name type="scientific">Chlorella ohadii</name>
    <dbReference type="NCBI Taxonomy" id="2649997"/>
    <lineage>
        <taxon>Eukaryota</taxon>
        <taxon>Viridiplantae</taxon>
        <taxon>Chlorophyta</taxon>
        <taxon>core chlorophytes</taxon>
        <taxon>Trebouxiophyceae</taxon>
        <taxon>Chlorellales</taxon>
        <taxon>Chlorellaceae</taxon>
        <taxon>Chlorella clade</taxon>
        <taxon>Chlorella</taxon>
    </lineage>
</organism>
<proteinExistence type="predicted"/>
<protein>
    <submittedName>
        <fullName evidence="3">Uncharacterized protein</fullName>
    </submittedName>
</protein>
<evidence type="ECO:0000313" key="4">
    <source>
        <dbReference type="Proteomes" id="UP001205105"/>
    </source>
</evidence>
<feature type="compositionally biased region" description="Basic and acidic residues" evidence="2">
    <location>
        <begin position="453"/>
        <end position="468"/>
    </location>
</feature>
<evidence type="ECO:0000313" key="3">
    <source>
        <dbReference type="EMBL" id="KAI7842691.1"/>
    </source>
</evidence>
<gene>
    <name evidence="3" type="ORF">COHA_003622</name>
</gene>
<feature type="compositionally biased region" description="Low complexity" evidence="2">
    <location>
        <begin position="678"/>
        <end position="693"/>
    </location>
</feature>
<feature type="compositionally biased region" description="Low complexity" evidence="2">
    <location>
        <begin position="805"/>
        <end position="815"/>
    </location>
</feature>
<feature type="compositionally biased region" description="Low complexity" evidence="2">
    <location>
        <begin position="964"/>
        <end position="990"/>
    </location>
</feature>
<dbReference type="PANTHER" id="PTHR45615">
    <property type="entry name" value="MYOSIN HEAVY CHAIN, NON-MUSCLE"/>
    <property type="match status" value="1"/>
</dbReference>
<dbReference type="EMBL" id="JADXDR010000049">
    <property type="protein sequence ID" value="KAI7842691.1"/>
    <property type="molecule type" value="Genomic_DNA"/>
</dbReference>
<feature type="coiled-coil region" evidence="1">
    <location>
        <begin position="90"/>
        <end position="193"/>
    </location>
</feature>
<feature type="region of interest" description="Disordered" evidence="2">
    <location>
        <begin position="504"/>
        <end position="523"/>
    </location>
</feature>
<feature type="compositionally biased region" description="Low complexity" evidence="2">
    <location>
        <begin position="406"/>
        <end position="432"/>
    </location>
</feature>
<evidence type="ECO:0000256" key="1">
    <source>
        <dbReference type="SAM" id="Coils"/>
    </source>
</evidence>
<feature type="region of interest" description="Disordered" evidence="2">
    <location>
        <begin position="894"/>
        <end position="915"/>
    </location>
</feature>